<protein>
    <submittedName>
        <fullName evidence="5">Uncharacterized protein</fullName>
    </submittedName>
</protein>
<organism evidence="5 6">
    <name type="scientific">Sesamum angolense</name>
    <dbReference type="NCBI Taxonomy" id="2727404"/>
    <lineage>
        <taxon>Eukaryota</taxon>
        <taxon>Viridiplantae</taxon>
        <taxon>Streptophyta</taxon>
        <taxon>Embryophyta</taxon>
        <taxon>Tracheophyta</taxon>
        <taxon>Spermatophyta</taxon>
        <taxon>Magnoliopsida</taxon>
        <taxon>eudicotyledons</taxon>
        <taxon>Gunneridae</taxon>
        <taxon>Pentapetalae</taxon>
        <taxon>asterids</taxon>
        <taxon>lamiids</taxon>
        <taxon>Lamiales</taxon>
        <taxon>Pedaliaceae</taxon>
        <taxon>Sesamum</taxon>
    </lineage>
</organism>
<keyword evidence="3" id="KW-0804">Transcription</keyword>
<keyword evidence="1" id="KW-0678">Repressor</keyword>
<dbReference type="InterPro" id="IPR040356">
    <property type="entry name" value="SPEAR"/>
</dbReference>
<reference evidence="5" key="1">
    <citation type="submission" date="2020-06" db="EMBL/GenBank/DDBJ databases">
        <authorList>
            <person name="Li T."/>
            <person name="Hu X."/>
            <person name="Zhang T."/>
            <person name="Song X."/>
            <person name="Zhang H."/>
            <person name="Dai N."/>
            <person name="Sheng W."/>
            <person name="Hou X."/>
            <person name="Wei L."/>
        </authorList>
    </citation>
    <scope>NUCLEOTIDE SEQUENCE</scope>
    <source>
        <strain evidence="5">K16</strain>
        <tissue evidence="5">Leaf</tissue>
    </source>
</reference>
<name>A0AAE1W5D4_9LAMI</name>
<reference evidence="5" key="2">
    <citation type="journal article" date="2024" name="Plant">
        <title>Genomic evolution and insights into agronomic trait innovations of Sesamum species.</title>
        <authorList>
            <person name="Miao H."/>
            <person name="Wang L."/>
            <person name="Qu L."/>
            <person name="Liu H."/>
            <person name="Sun Y."/>
            <person name="Le M."/>
            <person name="Wang Q."/>
            <person name="Wei S."/>
            <person name="Zheng Y."/>
            <person name="Lin W."/>
            <person name="Duan Y."/>
            <person name="Cao H."/>
            <person name="Xiong S."/>
            <person name="Wang X."/>
            <person name="Wei L."/>
            <person name="Li C."/>
            <person name="Ma Q."/>
            <person name="Ju M."/>
            <person name="Zhao R."/>
            <person name="Li G."/>
            <person name="Mu C."/>
            <person name="Tian Q."/>
            <person name="Mei H."/>
            <person name="Zhang T."/>
            <person name="Gao T."/>
            <person name="Zhang H."/>
        </authorList>
    </citation>
    <scope>NUCLEOTIDE SEQUENCE</scope>
    <source>
        <strain evidence="5">K16</strain>
    </source>
</reference>
<proteinExistence type="predicted"/>
<evidence type="ECO:0000313" key="5">
    <source>
        <dbReference type="EMBL" id="KAK4387113.1"/>
    </source>
</evidence>
<keyword evidence="6" id="KW-1185">Reference proteome</keyword>
<feature type="compositionally biased region" description="Low complexity" evidence="4">
    <location>
        <begin position="232"/>
        <end position="242"/>
    </location>
</feature>
<accession>A0AAE1W5D4</accession>
<feature type="region of interest" description="Disordered" evidence="4">
    <location>
        <begin position="33"/>
        <end position="67"/>
    </location>
</feature>
<dbReference type="PANTHER" id="PTHR33388:SF1">
    <property type="entry name" value="PROTEIN SPEAR2"/>
    <property type="match status" value="1"/>
</dbReference>
<sequence length="388" mass="41900">MPRFLLDLEWLKGRMAQEEQFFGCSYSGGGGGGGGGGGNGGGGGGGSGCGGGVSSSRSKTVKQKKVPQRGLGVAQLEKIRLEEQQKKESLQVANILAKNSVGSSSDNAQFLAVQCSKFRPGLSPLHKSVPNLEILHENSVQIPKNLKAGGGEIGVEAISSPGHENRPILWNGEYNLAGEKQRLGTHGFAFEPQVSLPYQSNSPFLPLPVVPQRSHQFQWPCSSSSSVMNSSTGISPSSILSSQMEPPSNQSSRVNIGLSRFCPLFTRNLFKLKSQPEQNPSEATRDKGMLNGDFLTLAPPVVVSQTSNSEHKNTLDYSGHQRPELYEYEHMPSQDYAKSQIHHSGPSGSVERSVSFLPIAFQIAQTTPVTVAEFLKMIRYKEILAYQI</sequence>
<dbReference type="Pfam" id="PF08744">
    <property type="entry name" value="NOZZLE"/>
    <property type="match status" value="1"/>
</dbReference>
<feature type="compositionally biased region" description="Gly residues" evidence="4">
    <location>
        <begin position="33"/>
        <end position="53"/>
    </location>
</feature>
<dbReference type="PANTHER" id="PTHR33388">
    <property type="entry name" value="OS01G0212500 PROTEIN"/>
    <property type="match status" value="1"/>
</dbReference>
<evidence type="ECO:0000256" key="1">
    <source>
        <dbReference type="ARBA" id="ARBA00022491"/>
    </source>
</evidence>
<dbReference type="InterPro" id="IPR014855">
    <property type="entry name" value="NOZZLE"/>
</dbReference>
<evidence type="ECO:0000256" key="4">
    <source>
        <dbReference type="SAM" id="MobiDB-lite"/>
    </source>
</evidence>
<evidence type="ECO:0000256" key="3">
    <source>
        <dbReference type="ARBA" id="ARBA00023163"/>
    </source>
</evidence>
<keyword evidence="2" id="KW-0805">Transcription regulation</keyword>
<evidence type="ECO:0000313" key="6">
    <source>
        <dbReference type="Proteomes" id="UP001289374"/>
    </source>
</evidence>
<dbReference type="Proteomes" id="UP001289374">
    <property type="component" value="Unassembled WGS sequence"/>
</dbReference>
<dbReference type="GO" id="GO:0003700">
    <property type="term" value="F:DNA-binding transcription factor activity"/>
    <property type="evidence" value="ECO:0007669"/>
    <property type="project" value="InterPro"/>
</dbReference>
<comment type="caution">
    <text evidence="5">The sequence shown here is derived from an EMBL/GenBank/DDBJ whole genome shotgun (WGS) entry which is preliminary data.</text>
</comment>
<gene>
    <name evidence="5" type="ORF">Sango_2581900</name>
</gene>
<evidence type="ECO:0000256" key="2">
    <source>
        <dbReference type="ARBA" id="ARBA00023015"/>
    </source>
</evidence>
<dbReference type="EMBL" id="JACGWL010000015">
    <property type="protein sequence ID" value="KAK4387113.1"/>
    <property type="molecule type" value="Genomic_DNA"/>
</dbReference>
<feature type="compositionally biased region" description="Polar residues" evidence="4">
    <location>
        <begin position="243"/>
        <end position="252"/>
    </location>
</feature>
<dbReference type="AlphaFoldDB" id="A0AAE1W5D4"/>
<feature type="region of interest" description="Disordered" evidence="4">
    <location>
        <begin position="232"/>
        <end position="252"/>
    </location>
</feature>